<dbReference type="InterPro" id="IPR042565">
    <property type="entry name" value="T7SS_EssB_C"/>
</dbReference>
<accession>A0ABS7UQ44</accession>
<keyword evidence="3" id="KW-0812">Transmembrane</keyword>
<comment type="caution">
    <text evidence="4">The sequence shown here is derived from an EMBL/GenBank/DDBJ whole genome shotgun (WGS) entry which is preliminary data.</text>
</comment>
<dbReference type="InterPro" id="IPR018778">
    <property type="entry name" value="T7SS_EssB"/>
</dbReference>
<proteinExistence type="inferred from homology"/>
<comment type="similarity">
    <text evidence="1">Belongs to the EssB family.</text>
</comment>
<dbReference type="EMBL" id="JAIQUM010000011">
    <property type="protein sequence ID" value="MBZ5750039.1"/>
    <property type="molecule type" value="Genomic_DNA"/>
</dbReference>
<feature type="compositionally biased region" description="Basic and acidic residues" evidence="2">
    <location>
        <begin position="408"/>
        <end position="420"/>
    </location>
</feature>
<keyword evidence="3" id="KW-0472">Membrane</keyword>
<dbReference type="NCBIfam" id="TIGR03926">
    <property type="entry name" value="T7_EssB"/>
    <property type="match status" value="1"/>
</dbReference>
<keyword evidence="3" id="KW-1133">Transmembrane helix</keyword>
<dbReference type="Gene3D" id="1.10.510.10">
    <property type="entry name" value="Transferase(Phosphotransferase) domain 1"/>
    <property type="match status" value="1"/>
</dbReference>
<dbReference type="Gene3D" id="1.25.40.680">
    <property type="entry name" value="Type VII secretion system EssB, C-terminal-like domain"/>
    <property type="match status" value="1"/>
</dbReference>
<protein>
    <submittedName>
        <fullName evidence="4">Type VII secretion protein EssB</fullName>
    </submittedName>
</protein>
<feature type="region of interest" description="Disordered" evidence="2">
    <location>
        <begin position="380"/>
        <end position="442"/>
    </location>
</feature>
<dbReference type="RefSeq" id="WP_224138038.1">
    <property type="nucleotide sequence ID" value="NZ_JAIQUM010000011.1"/>
</dbReference>
<feature type="transmembrane region" description="Helical" evidence="3">
    <location>
        <begin position="221"/>
        <end position="244"/>
    </location>
</feature>
<sequence>MSSQSDISYLAEKLEAMIKREGKTITFTFQKEKIKLEDPTEISFLKELNPKIKTEIQMMDDELSILHTIPNTYTFLPLMKQIDERDQLMIAYKIIQKAEVHTLTRVHLLVCPENIVLDQGLNPTFLHYGVKESLPPYEKDSDQLIREVKATIAAIVDSQFSFEQYVHYFETLKLSDFTKRICRAENFVELLSIIEERIQQVNEEKSLLMTVNKKTWKMNRYVLLGVTICLIPAFVYSLYSLFFLQPKQTSFIYAQEKFLNKEYSEVVTVLQPYDIKEMPNVTRYALSMSYIINESLAEKQKEVIQNTVTLQSDPLYFEYWILIGRGNADEALDIARYLEDRPLIQYGLIHYKEQVKADDGLDREERQRILAEIEAESNEYLQEMKEQQAEQPVSGQSKEETSSSTVDDANKQKVESKTDISPDVPASTQAKQPALDGETSPN</sequence>
<evidence type="ECO:0000313" key="5">
    <source>
        <dbReference type="Proteomes" id="UP001165287"/>
    </source>
</evidence>
<evidence type="ECO:0000256" key="3">
    <source>
        <dbReference type="SAM" id="Phobius"/>
    </source>
</evidence>
<evidence type="ECO:0000313" key="4">
    <source>
        <dbReference type="EMBL" id="MBZ5750039.1"/>
    </source>
</evidence>
<evidence type="ECO:0000256" key="1">
    <source>
        <dbReference type="ARBA" id="ARBA00010163"/>
    </source>
</evidence>
<organism evidence="4 5">
    <name type="scientific">Metabacillus rhizolycopersici</name>
    <dbReference type="NCBI Taxonomy" id="2875709"/>
    <lineage>
        <taxon>Bacteria</taxon>
        <taxon>Bacillati</taxon>
        <taxon>Bacillota</taxon>
        <taxon>Bacilli</taxon>
        <taxon>Bacillales</taxon>
        <taxon>Bacillaceae</taxon>
        <taxon>Metabacillus</taxon>
    </lineage>
</organism>
<dbReference type="Proteomes" id="UP001165287">
    <property type="component" value="Unassembled WGS sequence"/>
</dbReference>
<gene>
    <name evidence="4" type="primary">essB</name>
    <name evidence="4" type="ORF">K9V48_07235</name>
</gene>
<keyword evidence="5" id="KW-1185">Reference proteome</keyword>
<reference evidence="4" key="1">
    <citation type="submission" date="2024-05" db="EMBL/GenBank/DDBJ databases">
        <title>Metabacillus sp. nov., isolated from the rhizosphere soil of tomato plants.</title>
        <authorList>
            <person name="Ma R."/>
        </authorList>
    </citation>
    <scope>NUCLEOTIDE SEQUENCE</scope>
    <source>
        <strain evidence="4">DBTR6</strain>
    </source>
</reference>
<evidence type="ECO:0000256" key="2">
    <source>
        <dbReference type="SAM" id="MobiDB-lite"/>
    </source>
</evidence>
<dbReference type="Pfam" id="PF10140">
    <property type="entry name" value="YukC"/>
    <property type="match status" value="1"/>
</dbReference>
<feature type="compositionally biased region" description="Polar residues" evidence="2">
    <location>
        <begin position="389"/>
        <end position="407"/>
    </location>
</feature>
<name>A0ABS7UQ44_9BACI</name>